<evidence type="ECO:0000313" key="3">
    <source>
        <dbReference type="Proteomes" id="UP001600039"/>
    </source>
</evidence>
<accession>A0ABW6HIT5</accession>
<evidence type="ECO:0008006" key="4">
    <source>
        <dbReference type="Google" id="ProtNLM"/>
    </source>
</evidence>
<proteinExistence type="predicted"/>
<feature type="signal peptide" evidence="1">
    <location>
        <begin position="1"/>
        <end position="22"/>
    </location>
</feature>
<evidence type="ECO:0000256" key="1">
    <source>
        <dbReference type="SAM" id="SignalP"/>
    </source>
</evidence>
<keyword evidence="1" id="KW-0732">Signal</keyword>
<comment type="caution">
    <text evidence="2">The sequence shown here is derived from an EMBL/GenBank/DDBJ whole genome shotgun (WGS) entry which is preliminary data.</text>
</comment>
<dbReference type="RefSeq" id="WP_379856780.1">
    <property type="nucleotide sequence ID" value="NZ_JBHZQA010000002.1"/>
</dbReference>
<name>A0ABW6HIT5_9FLAO</name>
<organism evidence="2 3">
    <name type="scientific">Flavobacterium fructosi</name>
    <dbReference type="NCBI Taxonomy" id="3230416"/>
    <lineage>
        <taxon>Bacteria</taxon>
        <taxon>Pseudomonadati</taxon>
        <taxon>Bacteroidota</taxon>
        <taxon>Flavobacteriia</taxon>
        <taxon>Flavobacteriales</taxon>
        <taxon>Flavobacteriaceae</taxon>
        <taxon>Flavobacterium</taxon>
    </lineage>
</organism>
<gene>
    <name evidence="2" type="ORF">ACFX5D_02995</name>
</gene>
<protein>
    <recommendedName>
        <fullName evidence="4">Outer membrane lipoprotein-sorting protein</fullName>
    </recommendedName>
</protein>
<dbReference type="EMBL" id="JBHZQA010000002">
    <property type="protein sequence ID" value="MFE3846932.1"/>
    <property type="molecule type" value="Genomic_DNA"/>
</dbReference>
<feature type="chain" id="PRO_5045773346" description="Outer membrane lipoprotein-sorting protein" evidence="1">
    <location>
        <begin position="23"/>
        <end position="214"/>
    </location>
</feature>
<sequence>MKKLNLFVIATVINLLSSNLFAQNVTDTIFLLKEKSHNIFIEPNNNSVNYDYLLDFSSFPKKSKTNKNKILNLPTKWIPIYLYNNNYYLYRPCNLGTSSRISFSNNKIAFDGFEIYSFEIDSKIKKIENSYYKFTYKNPLKEITNVEIHIIDKQKGIAVFKFISNTNQISYDLMLDSEKIKAFSIIVNNCEYERTEEVVFDKLNFEELLNRKNN</sequence>
<reference evidence="2 3" key="1">
    <citation type="submission" date="2024-06" db="EMBL/GenBank/DDBJ databases">
        <title>Flavobacterium spp. isolated from glacier.</title>
        <authorList>
            <person name="Han D."/>
        </authorList>
    </citation>
    <scope>NUCLEOTIDE SEQUENCE [LARGE SCALE GENOMIC DNA]</scope>
    <source>
        <strain evidence="2 3">LB3P45</strain>
    </source>
</reference>
<evidence type="ECO:0000313" key="2">
    <source>
        <dbReference type="EMBL" id="MFE3846932.1"/>
    </source>
</evidence>
<dbReference type="Proteomes" id="UP001600039">
    <property type="component" value="Unassembled WGS sequence"/>
</dbReference>
<keyword evidence="3" id="KW-1185">Reference proteome</keyword>